<protein>
    <submittedName>
        <fullName evidence="1">Uncharacterized protein</fullName>
    </submittedName>
</protein>
<gene>
    <name evidence="1" type="ORF">H696_02282</name>
</gene>
<evidence type="ECO:0000313" key="2">
    <source>
        <dbReference type="Proteomes" id="UP000030693"/>
    </source>
</evidence>
<dbReference type="AlphaFoldDB" id="A0A058ZD21"/>
<organism evidence="1">
    <name type="scientific">Fonticula alba</name>
    <name type="common">Slime mold</name>
    <dbReference type="NCBI Taxonomy" id="691883"/>
    <lineage>
        <taxon>Eukaryota</taxon>
        <taxon>Rotosphaerida</taxon>
        <taxon>Fonticulaceae</taxon>
        <taxon>Fonticula</taxon>
    </lineage>
</organism>
<evidence type="ECO:0000313" key="1">
    <source>
        <dbReference type="EMBL" id="KCV71337.1"/>
    </source>
</evidence>
<keyword evidence="2" id="KW-1185">Reference proteome</keyword>
<dbReference type="EMBL" id="KB932203">
    <property type="protein sequence ID" value="KCV71337.1"/>
    <property type="molecule type" value="Genomic_DNA"/>
</dbReference>
<name>A0A058ZD21_FONAL</name>
<accession>A0A058ZD21</accession>
<dbReference type="Proteomes" id="UP000030693">
    <property type="component" value="Unassembled WGS sequence"/>
</dbReference>
<proteinExistence type="predicted"/>
<dbReference type="RefSeq" id="XP_009494460.1">
    <property type="nucleotide sequence ID" value="XM_009496185.1"/>
</dbReference>
<reference evidence="1" key="1">
    <citation type="submission" date="2013-04" db="EMBL/GenBank/DDBJ databases">
        <title>The Genome Sequence of Fonticula alba ATCC 38817.</title>
        <authorList>
            <consortium name="The Broad Institute Genomics Platform"/>
            <person name="Russ C."/>
            <person name="Cuomo C."/>
            <person name="Burger G."/>
            <person name="Gray M.W."/>
            <person name="Holland P.W.H."/>
            <person name="King N."/>
            <person name="Lang F.B.F."/>
            <person name="Roger A.J."/>
            <person name="Ruiz-Trillo I."/>
            <person name="Brown M."/>
            <person name="Walker B."/>
            <person name="Young S."/>
            <person name="Zeng Q."/>
            <person name="Gargeya S."/>
            <person name="Fitzgerald M."/>
            <person name="Haas B."/>
            <person name="Abouelleil A."/>
            <person name="Allen A.W."/>
            <person name="Alvarado L."/>
            <person name="Arachchi H.M."/>
            <person name="Berlin A.M."/>
            <person name="Chapman S.B."/>
            <person name="Gainer-Dewar J."/>
            <person name="Goldberg J."/>
            <person name="Griggs A."/>
            <person name="Gujja S."/>
            <person name="Hansen M."/>
            <person name="Howarth C."/>
            <person name="Imamovic A."/>
            <person name="Ireland A."/>
            <person name="Larimer J."/>
            <person name="McCowan C."/>
            <person name="Murphy C."/>
            <person name="Pearson M."/>
            <person name="Poon T.W."/>
            <person name="Priest M."/>
            <person name="Roberts A."/>
            <person name="Saif S."/>
            <person name="Shea T."/>
            <person name="Sisk P."/>
            <person name="Sykes S."/>
            <person name="Wortman J."/>
            <person name="Nusbaum C."/>
            <person name="Birren B."/>
        </authorList>
    </citation>
    <scope>NUCLEOTIDE SEQUENCE [LARGE SCALE GENOMIC DNA]</scope>
    <source>
        <strain evidence="1">ATCC 38817</strain>
    </source>
</reference>
<sequence>MAPSPDSGGPPQDAILRILNAANDFDGGHSETPAESVEIKRDPIRPAMKPRVLTRNDPWDRDELSQLLLIIQALGLSAEQLTPMIIHERAPADCLQAICSIEIKELLAEALASQTSLDRWADTTPVPPGAGWQPGRPRVRRRYLSLGRDMAADGVCTENADIRGADVWARQCLATSEQGEDVQLDLAGIYGCLAFELAGGHRGN</sequence>
<dbReference type="GeneID" id="20527007"/>